<dbReference type="RefSeq" id="WP_324767667.1">
    <property type="nucleotide sequence ID" value="NZ_BAAATS010000042.1"/>
</dbReference>
<comment type="caution">
    <text evidence="2">The sequence shown here is derived from an EMBL/GenBank/DDBJ whole genome shotgun (WGS) entry which is preliminary data.</text>
</comment>
<protein>
    <submittedName>
        <fullName evidence="2">Uncharacterized protein</fullName>
    </submittedName>
</protein>
<organism evidence="2 3">
    <name type="scientific">Streptomyces kunmingensis</name>
    <dbReference type="NCBI Taxonomy" id="68225"/>
    <lineage>
        <taxon>Bacteria</taxon>
        <taxon>Bacillati</taxon>
        <taxon>Actinomycetota</taxon>
        <taxon>Actinomycetes</taxon>
        <taxon>Kitasatosporales</taxon>
        <taxon>Streptomycetaceae</taxon>
        <taxon>Streptomyces</taxon>
    </lineage>
</organism>
<name>A0ABU6C771_9ACTN</name>
<gene>
    <name evidence="2" type="ORF">OKJ48_09945</name>
</gene>
<evidence type="ECO:0000313" key="3">
    <source>
        <dbReference type="Proteomes" id="UP001352223"/>
    </source>
</evidence>
<proteinExistence type="predicted"/>
<keyword evidence="3" id="KW-1185">Reference proteome</keyword>
<reference evidence="2 3" key="1">
    <citation type="submission" date="2022-10" db="EMBL/GenBank/DDBJ databases">
        <authorList>
            <person name="Xie J."/>
            <person name="Shen N."/>
        </authorList>
    </citation>
    <scope>NUCLEOTIDE SEQUENCE [LARGE SCALE GENOMIC DNA]</scope>
    <source>
        <strain evidence="2 3">DSM 41681</strain>
    </source>
</reference>
<evidence type="ECO:0000256" key="1">
    <source>
        <dbReference type="SAM" id="MobiDB-lite"/>
    </source>
</evidence>
<sequence>MSPYPFNRYGALVGDTDLGVALEAQALALVSSWSRSRSASTFVPSRSAFGSHDQWRHDYGAPAEPTEPNLFKRMRYDGSALVLRREDPADARASGLGGGAGRHGLTPSWGKPVSGPRGARLGGQRTPTAASALRCFGVGWAGKYR</sequence>
<evidence type="ECO:0000313" key="2">
    <source>
        <dbReference type="EMBL" id="MEB3960562.1"/>
    </source>
</evidence>
<accession>A0ABU6C771</accession>
<dbReference type="EMBL" id="JAOZYB010000056">
    <property type="protein sequence ID" value="MEB3960562.1"/>
    <property type="molecule type" value="Genomic_DNA"/>
</dbReference>
<feature type="region of interest" description="Disordered" evidence="1">
    <location>
        <begin position="90"/>
        <end position="126"/>
    </location>
</feature>
<dbReference type="Proteomes" id="UP001352223">
    <property type="component" value="Unassembled WGS sequence"/>
</dbReference>